<evidence type="ECO:0000313" key="4">
    <source>
        <dbReference type="EMBL" id="GAX11666.1"/>
    </source>
</evidence>
<evidence type="ECO:0000256" key="2">
    <source>
        <dbReference type="ARBA" id="ARBA00022801"/>
    </source>
</evidence>
<feature type="compositionally biased region" description="Low complexity" evidence="3">
    <location>
        <begin position="79"/>
        <end position="93"/>
    </location>
</feature>
<dbReference type="PANTHER" id="PTHR43248">
    <property type="entry name" value="2-SUCCINYL-6-HYDROXY-2,4-CYCLOHEXADIENE-1-CARBOXYLATE SYNTHASE"/>
    <property type="match status" value="1"/>
</dbReference>
<proteinExistence type="inferred from homology"/>
<evidence type="ECO:0000256" key="1">
    <source>
        <dbReference type="ARBA" id="ARBA00010088"/>
    </source>
</evidence>
<feature type="compositionally biased region" description="Basic and acidic residues" evidence="3">
    <location>
        <begin position="39"/>
        <end position="61"/>
    </location>
</feature>
<feature type="compositionally biased region" description="Low complexity" evidence="3">
    <location>
        <begin position="114"/>
        <end position="123"/>
    </location>
</feature>
<dbReference type="Gene3D" id="3.40.50.1820">
    <property type="entry name" value="alpha/beta hydrolase"/>
    <property type="match status" value="1"/>
</dbReference>
<feature type="compositionally biased region" description="Polar residues" evidence="3">
    <location>
        <begin position="63"/>
        <end position="78"/>
    </location>
</feature>
<feature type="compositionally biased region" description="Low complexity" evidence="3">
    <location>
        <begin position="12"/>
        <end position="27"/>
    </location>
</feature>
<dbReference type="InterPro" id="IPR029058">
    <property type="entry name" value="AB_hydrolase_fold"/>
</dbReference>
<dbReference type="GO" id="GO:0016787">
    <property type="term" value="F:hydrolase activity"/>
    <property type="evidence" value="ECO:0007669"/>
    <property type="project" value="UniProtKB-KW"/>
</dbReference>
<sequence>MKIPFLLFLTTPPSLPFSSTTSPSSTSGFATITSSSSPLDKRCVRLSERINGEPREIRKEGQTGWNHNLPTENSSFWGNSESQNDTTNDSSSSAPLRTGWLHNTESPSEKEAQQQKQQSSTPTNKARQTLELAMKQQRRQHQIVQPPTFCATNDAKLVMVTEHVLRVPLDYDNNSQKDLIHVAFTIVETIADAQDYQILLEESNPSKRADWYVQNAAMKDADQMLLYLQGGPGFGAPIPAVSLSLSSTGSWLGAALSKYNRIVLMDQRGTGKSSPVTKQSLELLFPEYLNDKHSATQESALAPVAGYLTQFRADQIVKDAEEIRDALLLPTSDESTPRPWGASLGQSYGGFCTLTYLSQVTHPPRVCLLTGGIPPALMPTDKVYASLWQRVRQRSLLYYGMYPGDVRLVKRLVQALLNKPVPLPSGGVLTARRLLQLGLSLGGSPNAFASMHALLQSAVLSMPSNEDDSIIWNRTFLKKMEVEQSFDDHPIYFWLHESIYADGQGATRWSAHRQYEKLKSEEPDVWDYQQTCRENSVNPVLFFGEMVFPWMSEDYGELRGVGSVAEALAQKEDWKPLYNMERVKQVLSLTQQTRLAASVYYDDMYVDFMACEAMLQGPLSPGKAWITNDYQHSGLRDDGAAMFNKLYGMAKGTIRTPS</sequence>
<protein>
    <submittedName>
        <fullName evidence="4">Uncharacterized protein</fullName>
    </submittedName>
</protein>
<accession>A0A1Z5JCI7</accession>
<dbReference type="InterPro" id="IPR051601">
    <property type="entry name" value="Serine_prot/Carboxylest_S33"/>
</dbReference>
<comment type="similarity">
    <text evidence="1">Belongs to the peptidase S33 family.</text>
</comment>
<evidence type="ECO:0000313" key="5">
    <source>
        <dbReference type="Proteomes" id="UP000198406"/>
    </source>
</evidence>
<dbReference type="Proteomes" id="UP000198406">
    <property type="component" value="Unassembled WGS sequence"/>
</dbReference>
<keyword evidence="2" id="KW-0378">Hydrolase</keyword>
<dbReference type="InParanoid" id="A0A1Z5JCI7"/>
<feature type="compositionally biased region" description="Polar residues" evidence="3">
    <location>
        <begin position="28"/>
        <end position="38"/>
    </location>
</feature>
<reference evidence="4 5" key="1">
    <citation type="journal article" date="2015" name="Plant Cell">
        <title>Oil accumulation by the oleaginous diatom Fistulifera solaris as revealed by the genome and transcriptome.</title>
        <authorList>
            <person name="Tanaka T."/>
            <person name="Maeda Y."/>
            <person name="Veluchamy A."/>
            <person name="Tanaka M."/>
            <person name="Abida H."/>
            <person name="Marechal E."/>
            <person name="Bowler C."/>
            <person name="Muto M."/>
            <person name="Sunaga Y."/>
            <person name="Tanaka M."/>
            <person name="Yoshino T."/>
            <person name="Taniguchi T."/>
            <person name="Fukuda Y."/>
            <person name="Nemoto M."/>
            <person name="Matsumoto M."/>
            <person name="Wong P.S."/>
            <person name="Aburatani S."/>
            <person name="Fujibuchi W."/>
        </authorList>
    </citation>
    <scope>NUCLEOTIDE SEQUENCE [LARGE SCALE GENOMIC DNA]</scope>
    <source>
        <strain evidence="4 5">JPCC DA0580</strain>
    </source>
</reference>
<feature type="region of interest" description="Disordered" evidence="3">
    <location>
        <begin position="12"/>
        <end position="126"/>
    </location>
</feature>
<evidence type="ECO:0000256" key="3">
    <source>
        <dbReference type="SAM" id="MobiDB-lite"/>
    </source>
</evidence>
<dbReference type="PANTHER" id="PTHR43248:SF2">
    <property type="entry name" value="PROLYL AMINOPEPTIDASE"/>
    <property type="match status" value="1"/>
</dbReference>
<keyword evidence="5" id="KW-1185">Reference proteome</keyword>
<dbReference type="SUPFAM" id="SSF53474">
    <property type="entry name" value="alpha/beta-Hydrolases"/>
    <property type="match status" value="1"/>
</dbReference>
<dbReference type="OrthoDB" id="1898734at2759"/>
<organism evidence="4 5">
    <name type="scientific">Fistulifera solaris</name>
    <name type="common">Oleaginous diatom</name>
    <dbReference type="NCBI Taxonomy" id="1519565"/>
    <lineage>
        <taxon>Eukaryota</taxon>
        <taxon>Sar</taxon>
        <taxon>Stramenopiles</taxon>
        <taxon>Ochrophyta</taxon>
        <taxon>Bacillariophyta</taxon>
        <taxon>Bacillariophyceae</taxon>
        <taxon>Bacillariophycidae</taxon>
        <taxon>Naviculales</taxon>
        <taxon>Naviculaceae</taxon>
        <taxon>Fistulifera</taxon>
    </lineage>
</organism>
<gene>
    <name evidence="4" type="ORF">FisN_7Lh032</name>
</gene>
<comment type="caution">
    <text evidence="4">The sequence shown here is derived from an EMBL/GenBank/DDBJ whole genome shotgun (WGS) entry which is preliminary data.</text>
</comment>
<name>A0A1Z5JCI7_FISSO</name>
<dbReference type="AlphaFoldDB" id="A0A1Z5JCI7"/>
<dbReference type="EMBL" id="BDSP01000044">
    <property type="protein sequence ID" value="GAX11666.1"/>
    <property type="molecule type" value="Genomic_DNA"/>
</dbReference>